<protein>
    <submittedName>
        <fullName evidence="1">Uncharacterized protein</fullName>
    </submittedName>
</protein>
<evidence type="ECO:0000313" key="2">
    <source>
        <dbReference type="Proteomes" id="UP001178461"/>
    </source>
</evidence>
<dbReference type="Proteomes" id="UP001178461">
    <property type="component" value="Chromosome 8"/>
</dbReference>
<dbReference type="EMBL" id="OX395133">
    <property type="protein sequence ID" value="CAI5782951.1"/>
    <property type="molecule type" value="Genomic_DNA"/>
</dbReference>
<accession>A0AA35PBK5</accession>
<sequence length="104" mass="11184">MNAHRLGLRLASPRANVFSSLETKTTSLRAPVPAPSIMKHLLILLSLLALMSCTRAQRVECTGPANCFESAGRRICRCQSSIGIIDTVSAGKRDVEAATMAEEN</sequence>
<organism evidence="1 2">
    <name type="scientific">Podarcis lilfordi</name>
    <name type="common">Lilford's wall lizard</name>
    <dbReference type="NCBI Taxonomy" id="74358"/>
    <lineage>
        <taxon>Eukaryota</taxon>
        <taxon>Metazoa</taxon>
        <taxon>Chordata</taxon>
        <taxon>Craniata</taxon>
        <taxon>Vertebrata</taxon>
        <taxon>Euteleostomi</taxon>
        <taxon>Lepidosauria</taxon>
        <taxon>Squamata</taxon>
        <taxon>Bifurcata</taxon>
        <taxon>Unidentata</taxon>
        <taxon>Episquamata</taxon>
        <taxon>Laterata</taxon>
        <taxon>Lacertibaenia</taxon>
        <taxon>Lacertidae</taxon>
        <taxon>Podarcis</taxon>
    </lineage>
</organism>
<evidence type="ECO:0000313" key="1">
    <source>
        <dbReference type="EMBL" id="CAI5782951.1"/>
    </source>
</evidence>
<dbReference type="AlphaFoldDB" id="A0AA35PBK5"/>
<keyword evidence="2" id="KW-1185">Reference proteome</keyword>
<proteinExistence type="predicted"/>
<name>A0AA35PBK5_9SAUR</name>
<gene>
    <name evidence="1" type="ORF">PODLI_1B033959</name>
</gene>
<reference evidence="1" key="1">
    <citation type="submission" date="2022-12" db="EMBL/GenBank/DDBJ databases">
        <authorList>
            <person name="Alioto T."/>
            <person name="Alioto T."/>
            <person name="Gomez Garrido J."/>
        </authorList>
    </citation>
    <scope>NUCLEOTIDE SEQUENCE</scope>
</reference>